<dbReference type="RefSeq" id="WP_205047693.1">
    <property type="nucleotide sequence ID" value="NZ_CAJVAX010000001.1"/>
</dbReference>
<accession>A0A9W4E127</accession>
<dbReference type="InterPro" id="IPR026334">
    <property type="entry name" value="FxSxx-COOH"/>
</dbReference>
<dbReference type="NCBIfam" id="TIGR04268">
    <property type="entry name" value="FxSxx-COOH"/>
    <property type="match status" value="1"/>
</dbReference>
<dbReference type="Proteomes" id="UP001153328">
    <property type="component" value="Unassembled WGS sequence"/>
</dbReference>
<evidence type="ECO:0000313" key="1">
    <source>
        <dbReference type="EMBL" id="CAG7605330.1"/>
    </source>
</evidence>
<name>A0A9W4E127_9ACTN</name>
<protein>
    <submittedName>
        <fullName evidence="1">FXSXX-COOH protein</fullName>
    </submittedName>
</protein>
<sequence length="56" mass="5870">MEAEPHGGASAPDVLGLDLETLRTVEHPVLAALVSDLRERVAAPGGEALWGFDNSM</sequence>
<keyword evidence="2" id="KW-1185">Reference proteome</keyword>
<comment type="caution">
    <text evidence="1">The sequence shown here is derived from an EMBL/GenBank/DDBJ whole genome shotgun (WGS) entry which is preliminary data.</text>
</comment>
<gene>
    <name evidence="1" type="ORF">SBRY_10812</name>
</gene>
<dbReference type="AlphaFoldDB" id="A0A9W4E127"/>
<proteinExistence type="predicted"/>
<reference evidence="1" key="1">
    <citation type="submission" date="2021-06" db="EMBL/GenBank/DDBJ databases">
        <authorList>
            <person name="Arsene-Ploetze F."/>
        </authorList>
    </citation>
    <scope>NUCLEOTIDE SEQUENCE</scope>
    <source>
        <strain evidence="1">SBRY1</strain>
    </source>
</reference>
<evidence type="ECO:0000313" key="2">
    <source>
        <dbReference type="Proteomes" id="UP001153328"/>
    </source>
</evidence>
<dbReference type="EMBL" id="CAJVAX010000001">
    <property type="protein sequence ID" value="CAG7605330.1"/>
    <property type="molecule type" value="Genomic_DNA"/>
</dbReference>
<organism evidence="1 2">
    <name type="scientific">Actinacidiphila bryophytorum</name>
    <dbReference type="NCBI Taxonomy" id="1436133"/>
    <lineage>
        <taxon>Bacteria</taxon>
        <taxon>Bacillati</taxon>
        <taxon>Actinomycetota</taxon>
        <taxon>Actinomycetes</taxon>
        <taxon>Kitasatosporales</taxon>
        <taxon>Streptomycetaceae</taxon>
        <taxon>Actinacidiphila</taxon>
    </lineage>
</organism>